<feature type="transmembrane region" description="Helical" evidence="1">
    <location>
        <begin position="188"/>
        <end position="211"/>
    </location>
</feature>
<gene>
    <name evidence="2" type="ORF">F5878DRAFT_603354</name>
</gene>
<keyword evidence="1" id="KW-1133">Transmembrane helix</keyword>
<dbReference type="AlphaFoldDB" id="A0AA38PJ66"/>
<keyword evidence="1" id="KW-0812">Transmembrane</keyword>
<evidence type="ECO:0000313" key="3">
    <source>
        <dbReference type="Proteomes" id="UP001163846"/>
    </source>
</evidence>
<feature type="transmembrane region" description="Helical" evidence="1">
    <location>
        <begin position="68"/>
        <end position="91"/>
    </location>
</feature>
<feature type="transmembrane region" description="Helical" evidence="1">
    <location>
        <begin position="111"/>
        <end position="135"/>
    </location>
</feature>
<keyword evidence="1" id="KW-0472">Membrane</keyword>
<keyword evidence="3" id="KW-1185">Reference proteome</keyword>
<accession>A0AA38PJ66</accession>
<feature type="transmembrane region" description="Helical" evidence="1">
    <location>
        <begin position="27"/>
        <end position="47"/>
    </location>
</feature>
<comment type="caution">
    <text evidence="2">The sequence shown here is derived from an EMBL/GenBank/DDBJ whole genome shotgun (WGS) entry which is preliminary data.</text>
</comment>
<organism evidence="2 3">
    <name type="scientific">Lentinula raphanica</name>
    <dbReference type="NCBI Taxonomy" id="153919"/>
    <lineage>
        <taxon>Eukaryota</taxon>
        <taxon>Fungi</taxon>
        <taxon>Dikarya</taxon>
        <taxon>Basidiomycota</taxon>
        <taxon>Agaricomycotina</taxon>
        <taxon>Agaricomycetes</taxon>
        <taxon>Agaricomycetidae</taxon>
        <taxon>Agaricales</taxon>
        <taxon>Marasmiineae</taxon>
        <taxon>Omphalotaceae</taxon>
        <taxon>Lentinula</taxon>
    </lineage>
</organism>
<reference evidence="2" key="1">
    <citation type="submission" date="2022-08" db="EMBL/GenBank/DDBJ databases">
        <authorList>
            <consortium name="DOE Joint Genome Institute"/>
            <person name="Min B."/>
            <person name="Riley R."/>
            <person name="Sierra-Patev S."/>
            <person name="Naranjo-Ortiz M."/>
            <person name="Looney B."/>
            <person name="Konkel Z."/>
            <person name="Slot J.C."/>
            <person name="Sakamoto Y."/>
            <person name="Steenwyk J.L."/>
            <person name="Rokas A."/>
            <person name="Carro J."/>
            <person name="Camarero S."/>
            <person name="Ferreira P."/>
            <person name="Molpeceres G."/>
            <person name="Ruiz-Duenas F.J."/>
            <person name="Serrano A."/>
            <person name="Henrissat B."/>
            <person name="Drula E."/>
            <person name="Hughes K.W."/>
            <person name="Mata J.L."/>
            <person name="Ishikawa N.K."/>
            <person name="Vargas-Isla R."/>
            <person name="Ushijima S."/>
            <person name="Smith C.A."/>
            <person name="Ahrendt S."/>
            <person name="Andreopoulos W."/>
            <person name="He G."/>
            <person name="Labutti K."/>
            <person name="Lipzen A."/>
            <person name="Ng V."/>
            <person name="Sandor L."/>
            <person name="Barry K."/>
            <person name="Martinez A.T."/>
            <person name="Xiao Y."/>
            <person name="Gibbons J.G."/>
            <person name="Terashima K."/>
            <person name="Hibbett D.S."/>
            <person name="Grigoriev I.V."/>
        </authorList>
    </citation>
    <scope>NUCLEOTIDE SEQUENCE</scope>
    <source>
        <strain evidence="2">TFB9207</strain>
    </source>
</reference>
<feature type="transmembrane region" description="Helical" evidence="1">
    <location>
        <begin position="147"/>
        <end position="168"/>
    </location>
</feature>
<name>A0AA38PJ66_9AGAR</name>
<dbReference type="Proteomes" id="UP001163846">
    <property type="component" value="Unassembled WGS sequence"/>
</dbReference>
<protein>
    <submittedName>
        <fullName evidence="2">Uncharacterized protein</fullName>
    </submittedName>
</protein>
<proteinExistence type="predicted"/>
<dbReference type="EMBL" id="MU805964">
    <property type="protein sequence ID" value="KAJ3843918.1"/>
    <property type="molecule type" value="Genomic_DNA"/>
</dbReference>
<evidence type="ECO:0000313" key="2">
    <source>
        <dbReference type="EMBL" id="KAJ3843918.1"/>
    </source>
</evidence>
<sequence>METTSHNLFARAVTSGISSFSSSLTSVISFLTTILGVVYLLTLLWVINISRMQPRVLKRDFSRHLQRYAPFVYMFIVLTSLVEAACAFWLLVQYVHQQSFPSSSSRSALHLVIFCSCWTLFTAGVSTILFIHPIWSTHPIASVGSQSVWVILTLCIWFTGTTVLACSLPSQFLDPTCDSLVYCGQMRVLFALSLLETIALTGATIPMLWIVRLSIREALKRVSRQFVVSMMLNK</sequence>
<evidence type="ECO:0000256" key="1">
    <source>
        <dbReference type="SAM" id="Phobius"/>
    </source>
</evidence>